<keyword evidence="1" id="KW-1133">Transmembrane helix</keyword>
<protein>
    <submittedName>
        <fullName evidence="2">Uncharacterized protein</fullName>
    </submittedName>
</protein>
<dbReference type="Proteomes" id="UP001314169">
    <property type="component" value="Chromosome 8"/>
</dbReference>
<evidence type="ECO:0000256" key="1">
    <source>
        <dbReference type="SAM" id="Phobius"/>
    </source>
</evidence>
<sequence length="139" mass="16569">MELNIPIFLRFAILLFYIHYWIIWWSKVVKTRVVIKCSSHIYFYYLKNHVFGHRSEQLLIVHPEFVVLFEASLILYIVKTESFICSFYSGIFAASPSSIHSCFMDLKKPAYFLYICMQMKEGGLYWCHFSLQLLIHGIH</sequence>
<accession>A0ABP0ADZ5</accession>
<evidence type="ECO:0000313" key="3">
    <source>
        <dbReference type="Proteomes" id="UP001314169"/>
    </source>
</evidence>
<keyword evidence="3" id="KW-1185">Reference proteome</keyword>
<gene>
    <name evidence="2" type="ORF">MPIPNATIZW_LOCUS16459</name>
</gene>
<keyword evidence="1" id="KW-0472">Membrane</keyword>
<name>A0ABP0ADZ5_PIPNA</name>
<evidence type="ECO:0000313" key="2">
    <source>
        <dbReference type="EMBL" id="CAK6448153.1"/>
    </source>
</evidence>
<organism evidence="2 3">
    <name type="scientific">Pipistrellus nathusii</name>
    <name type="common">Nathusius' pipistrelle</name>
    <dbReference type="NCBI Taxonomy" id="59473"/>
    <lineage>
        <taxon>Eukaryota</taxon>
        <taxon>Metazoa</taxon>
        <taxon>Chordata</taxon>
        <taxon>Craniata</taxon>
        <taxon>Vertebrata</taxon>
        <taxon>Euteleostomi</taxon>
        <taxon>Mammalia</taxon>
        <taxon>Eutheria</taxon>
        <taxon>Laurasiatheria</taxon>
        <taxon>Chiroptera</taxon>
        <taxon>Yangochiroptera</taxon>
        <taxon>Vespertilionidae</taxon>
        <taxon>Pipistrellus</taxon>
    </lineage>
</organism>
<proteinExistence type="predicted"/>
<reference evidence="2" key="1">
    <citation type="submission" date="2023-12" db="EMBL/GenBank/DDBJ databases">
        <authorList>
            <person name="Brown T."/>
        </authorList>
    </citation>
    <scope>NUCLEOTIDE SEQUENCE</scope>
</reference>
<feature type="transmembrane region" description="Helical" evidence="1">
    <location>
        <begin position="7"/>
        <end position="26"/>
    </location>
</feature>
<keyword evidence="1" id="KW-0812">Transmembrane</keyword>
<dbReference type="EMBL" id="OY882865">
    <property type="protein sequence ID" value="CAK6448153.1"/>
    <property type="molecule type" value="Genomic_DNA"/>
</dbReference>